<dbReference type="AlphaFoldDB" id="A0AAD6GQ28"/>
<reference evidence="1 2" key="1">
    <citation type="journal article" date="2023" name="IMA Fungus">
        <title>Comparative genomic study of the Penicillium genus elucidates a diverse pangenome and 15 lateral gene transfer events.</title>
        <authorList>
            <person name="Petersen C."/>
            <person name="Sorensen T."/>
            <person name="Nielsen M.R."/>
            <person name="Sondergaard T.E."/>
            <person name="Sorensen J.L."/>
            <person name="Fitzpatrick D.A."/>
            <person name="Frisvad J.C."/>
            <person name="Nielsen K.L."/>
        </authorList>
    </citation>
    <scope>NUCLEOTIDE SEQUENCE [LARGE SCALE GENOMIC DNA]</scope>
    <source>
        <strain evidence="1 2">IBT 29057</strain>
    </source>
</reference>
<keyword evidence="2" id="KW-1185">Reference proteome</keyword>
<dbReference type="Proteomes" id="UP001216150">
    <property type="component" value="Unassembled WGS sequence"/>
</dbReference>
<accession>A0AAD6GQ28</accession>
<protein>
    <submittedName>
        <fullName evidence="1">Uncharacterized protein</fullName>
    </submittedName>
</protein>
<proteinExistence type="predicted"/>
<name>A0AAD6GQ28_9EURO</name>
<sequence>MFQFYGNLWLDDPTESPRTESSDTQSTLAKFWPMIQQFGKKHRGSTPVWDMDKEFERFRRCEDDWWAARGVRRDSAFLVRPSGSLTSAVACHLFNPTFNCYDPRRDTTDDGSNPSILQINRAGFSSKNCLIFDHFARRDDSETVDNVNPADLCQIHEMFLTGLRNHMQAVVEICWGSKVRARMERLLKHRLVILPLWGEYDGVQLGLELSEDQKHLSRFIMVKNQDKSIQPFRDSVGARQDISLKVAALLGGLLIPPKFYQESPLLFQSLSLTKCAKSQRDSQKFQALIELETTFQGHHYFDLNSSILRFTKEEEEAISKVMIQSGVLKALDQDSSSPGDVSGNRTEVEDRAQMEMREYMTSVYKEFAFDIQLTNCCYEEFLRNTVTALQASRLVNLYSREELPPVLATFLSKQPGLKTQGRPIHTREQLEVAYYLLQGKSNPKNLGIVQLVFAVSVLYGIKFSRPRKSSVDDLLVLGVGPNSVVPRKCSGCKREVLDDVFAYYSRYNPEIYVLWTIYSSCGHPGRGNSRVDLVPLDNGLKYMRAIRSDLIKRAEPSSLAERAPWHKFFTFDHIRNLVIFPEKLKYNVQG</sequence>
<dbReference type="EMBL" id="JAQJAC010000006">
    <property type="protein sequence ID" value="KAJ5580614.1"/>
    <property type="molecule type" value="Genomic_DNA"/>
</dbReference>
<evidence type="ECO:0000313" key="1">
    <source>
        <dbReference type="EMBL" id="KAJ5580614.1"/>
    </source>
</evidence>
<evidence type="ECO:0000313" key="2">
    <source>
        <dbReference type="Proteomes" id="UP001216150"/>
    </source>
</evidence>
<gene>
    <name evidence="1" type="ORF">N7450_006915</name>
</gene>
<comment type="caution">
    <text evidence="1">The sequence shown here is derived from an EMBL/GenBank/DDBJ whole genome shotgun (WGS) entry which is preliminary data.</text>
</comment>
<organism evidence="1 2">
    <name type="scientific">Penicillium hetheringtonii</name>
    <dbReference type="NCBI Taxonomy" id="911720"/>
    <lineage>
        <taxon>Eukaryota</taxon>
        <taxon>Fungi</taxon>
        <taxon>Dikarya</taxon>
        <taxon>Ascomycota</taxon>
        <taxon>Pezizomycotina</taxon>
        <taxon>Eurotiomycetes</taxon>
        <taxon>Eurotiomycetidae</taxon>
        <taxon>Eurotiales</taxon>
        <taxon>Aspergillaceae</taxon>
        <taxon>Penicillium</taxon>
    </lineage>
</organism>